<dbReference type="Proteomes" id="UP001164459">
    <property type="component" value="Chromosome"/>
</dbReference>
<evidence type="ECO:0000256" key="2">
    <source>
        <dbReference type="SAM" id="SignalP"/>
    </source>
</evidence>
<dbReference type="RefSeq" id="WP_269033463.1">
    <property type="nucleotide sequence ID" value="NZ_CP114040.1"/>
</dbReference>
<feature type="signal peptide" evidence="2">
    <location>
        <begin position="1"/>
        <end position="19"/>
    </location>
</feature>
<keyword evidence="2" id="KW-0732">Signal</keyword>
<accession>A0ABY7GW34</accession>
<sequence>MNTVKVGALWVSAVLAACASNGGESGSDSADDSTSDSAGDSASDGASDGPTEGTGNSAGDSADDSGAESEGDEGPDMRPPEDCVVEGVIDTPFSNTYRVIHLADTTFDGKPYPIVSAMPWTYTLSAVQCGKNFPVEETDTHYIVDSDFEIPYLKGVTDDIAWTPGEKNKGWAIGSNDDPAEKIAENGGMRPFVYHVNAGYEYGYSTYNQDPLPNDPINFTGFRPTWVVHPEGESYKMFFLIPEAPDSQGFEWPRHGQGWELNFGLYVDPEGKVYVPKPDRATVANHDDGWDDYHACVTINMASKPIPTTRTQFPGNESYYASETFLPGYATAGAPGHKYWGHQGRPMEEVAMWEDDGAPGLNSPGNFHKPYSGGCDTAGFNFAHAEGFTWPELRAARTAMGDIPTREQLYKITLYRYLGQEDKTELLGTLSYEQQENKEWIPTGDGPEVHSLNDKNGRWIVNGPVFQDRGDHVFAILEDL</sequence>
<gene>
    <name evidence="3" type="ORF">O0S08_33350</name>
</gene>
<feature type="compositionally biased region" description="Acidic residues" evidence="1">
    <location>
        <begin position="61"/>
        <end position="74"/>
    </location>
</feature>
<dbReference type="EMBL" id="CP114040">
    <property type="protein sequence ID" value="WAS91099.1"/>
    <property type="molecule type" value="Genomic_DNA"/>
</dbReference>
<proteinExistence type="predicted"/>
<evidence type="ECO:0000256" key="1">
    <source>
        <dbReference type="SAM" id="MobiDB-lite"/>
    </source>
</evidence>
<feature type="compositionally biased region" description="Low complexity" evidence="1">
    <location>
        <begin position="35"/>
        <end position="49"/>
    </location>
</feature>
<dbReference type="PROSITE" id="PS51257">
    <property type="entry name" value="PROKAR_LIPOPROTEIN"/>
    <property type="match status" value="1"/>
</dbReference>
<name>A0ABY7GW34_9BACT</name>
<feature type="region of interest" description="Disordered" evidence="1">
    <location>
        <begin position="20"/>
        <end position="83"/>
    </location>
</feature>
<keyword evidence="4" id="KW-1185">Reference proteome</keyword>
<organism evidence="3 4">
    <name type="scientific">Nannocystis punicea</name>
    <dbReference type="NCBI Taxonomy" id="2995304"/>
    <lineage>
        <taxon>Bacteria</taxon>
        <taxon>Pseudomonadati</taxon>
        <taxon>Myxococcota</taxon>
        <taxon>Polyangia</taxon>
        <taxon>Nannocystales</taxon>
        <taxon>Nannocystaceae</taxon>
        <taxon>Nannocystis</taxon>
    </lineage>
</organism>
<protein>
    <submittedName>
        <fullName evidence="3">Uncharacterized protein</fullName>
    </submittedName>
</protein>
<evidence type="ECO:0000313" key="3">
    <source>
        <dbReference type="EMBL" id="WAS91099.1"/>
    </source>
</evidence>
<evidence type="ECO:0000313" key="4">
    <source>
        <dbReference type="Proteomes" id="UP001164459"/>
    </source>
</evidence>
<feature type="chain" id="PRO_5045229351" evidence="2">
    <location>
        <begin position="20"/>
        <end position="480"/>
    </location>
</feature>
<reference evidence="3" key="1">
    <citation type="submission" date="2022-11" db="EMBL/GenBank/DDBJ databases">
        <title>Minimal conservation of predation-associated metabolite biosynthetic gene clusters underscores biosynthetic potential of Myxococcota including descriptions for ten novel species: Archangium lansinium sp. nov., Myxococcus landrumus sp. nov., Nannocystis bai.</title>
        <authorList>
            <person name="Ahearne A."/>
            <person name="Stevens C."/>
            <person name="Dowd S."/>
        </authorList>
    </citation>
    <scope>NUCLEOTIDE SEQUENCE</scope>
    <source>
        <strain evidence="3">Fl3</strain>
    </source>
</reference>